<evidence type="ECO:0000313" key="3">
    <source>
        <dbReference type="Proteomes" id="UP001283361"/>
    </source>
</evidence>
<keyword evidence="3" id="KW-1185">Reference proteome</keyword>
<gene>
    <name evidence="2" type="ORF">RRG08_028926</name>
</gene>
<reference evidence="2" key="1">
    <citation type="journal article" date="2023" name="G3 (Bethesda)">
        <title>A reference genome for the long-term kleptoplast-retaining sea slug Elysia crispata morphotype clarki.</title>
        <authorList>
            <person name="Eastman K.E."/>
            <person name="Pendleton A.L."/>
            <person name="Shaikh M.A."/>
            <person name="Suttiyut T."/>
            <person name="Ogas R."/>
            <person name="Tomko P."/>
            <person name="Gavelis G."/>
            <person name="Widhalm J.R."/>
            <person name="Wisecaver J.H."/>
        </authorList>
    </citation>
    <scope>NUCLEOTIDE SEQUENCE</scope>
    <source>
        <strain evidence="2">ECLA1</strain>
    </source>
</reference>
<proteinExistence type="predicted"/>
<feature type="chain" id="PRO_5041918082" description="Secreted protein" evidence="1">
    <location>
        <begin position="26"/>
        <end position="222"/>
    </location>
</feature>
<feature type="signal peptide" evidence="1">
    <location>
        <begin position="1"/>
        <end position="25"/>
    </location>
</feature>
<dbReference type="AlphaFoldDB" id="A0AAE1AQ12"/>
<comment type="caution">
    <text evidence="2">The sequence shown here is derived from an EMBL/GenBank/DDBJ whole genome shotgun (WGS) entry which is preliminary data.</text>
</comment>
<keyword evidence="1" id="KW-0732">Signal</keyword>
<dbReference type="EMBL" id="JAWDGP010001430">
    <property type="protein sequence ID" value="KAK3791778.1"/>
    <property type="molecule type" value="Genomic_DNA"/>
</dbReference>
<organism evidence="2 3">
    <name type="scientific">Elysia crispata</name>
    <name type="common">lettuce slug</name>
    <dbReference type="NCBI Taxonomy" id="231223"/>
    <lineage>
        <taxon>Eukaryota</taxon>
        <taxon>Metazoa</taxon>
        <taxon>Spiralia</taxon>
        <taxon>Lophotrochozoa</taxon>
        <taxon>Mollusca</taxon>
        <taxon>Gastropoda</taxon>
        <taxon>Heterobranchia</taxon>
        <taxon>Euthyneura</taxon>
        <taxon>Panpulmonata</taxon>
        <taxon>Sacoglossa</taxon>
        <taxon>Placobranchoidea</taxon>
        <taxon>Plakobranchidae</taxon>
        <taxon>Elysia</taxon>
    </lineage>
</organism>
<dbReference type="Proteomes" id="UP001283361">
    <property type="component" value="Unassembled WGS sequence"/>
</dbReference>
<evidence type="ECO:0008006" key="4">
    <source>
        <dbReference type="Google" id="ProtNLM"/>
    </source>
</evidence>
<evidence type="ECO:0000313" key="2">
    <source>
        <dbReference type="EMBL" id="KAK3791778.1"/>
    </source>
</evidence>
<accession>A0AAE1AQ12</accession>
<sequence length="222" mass="25391">MLKRFPGNLFMFAVTMLVCVRWSGRQRCMNPLRCYRPTPSMAAKVGHQFHPPEGAIHRVQSTSALRIPKQKKTFWQSVSLSVVGSNLANTYESKVLLITLRLDRSPDQSRKLTAAADAILPFMKCNNHTSSERVENWWVHSLWVGQRRKGGRVRVWKSHRSCGQGWTDTYPTLRSKRCHLVNLWNIPVRKGVIDVKVSISLAVTCEHYMAVWPAYVDAELAC</sequence>
<protein>
    <recommendedName>
        <fullName evidence="4">Secreted protein</fullName>
    </recommendedName>
</protein>
<name>A0AAE1AQ12_9GAST</name>
<evidence type="ECO:0000256" key="1">
    <source>
        <dbReference type="SAM" id="SignalP"/>
    </source>
</evidence>